<sequence length="162" mass="17999">MSVTDVMVAHVSFPGRAAPPNDAWIEQFEVKIFAPGTTSVVWEGNRTTNNTGWFNISDVVVGTYDIAIKNWTCLSMLESNVTVSEGVGGVVDFGTTREGDIDNNDWVYTPDLVAFCGAWNTKPPNPKWNPLADFNRNDWVYTVDLVLFTGSWNQKGDVFGHF</sequence>
<name>X0TE13_9ZZZZ</name>
<gene>
    <name evidence="1" type="ORF">S01H1_25719</name>
</gene>
<proteinExistence type="predicted"/>
<dbReference type="AlphaFoldDB" id="X0TE13"/>
<comment type="caution">
    <text evidence="1">The sequence shown here is derived from an EMBL/GenBank/DDBJ whole genome shotgun (WGS) entry which is preliminary data.</text>
</comment>
<accession>X0TE13</accession>
<dbReference type="EMBL" id="BARS01015556">
    <property type="protein sequence ID" value="GAF91778.1"/>
    <property type="molecule type" value="Genomic_DNA"/>
</dbReference>
<organism evidence="1">
    <name type="scientific">marine sediment metagenome</name>
    <dbReference type="NCBI Taxonomy" id="412755"/>
    <lineage>
        <taxon>unclassified sequences</taxon>
        <taxon>metagenomes</taxon>
        <taxon>ecological metagenomes</taxon>
    </lineage>
</organism>
<protein>
    <submittedName>
        <fullName evidence="1">Uncharacterized protein</fullName>
    </submittedName>
</protein>
<evidence type="ECO:0000313" key="1">
    <source>
        <dbReference type="EMBL" id="GAF91778.1"/>
    </source>
</evidence>
<reference evidence="1" key="1">
    <citation type="journal article" date="2014" name="Front. Microbiol.">
        <title>High frequency of phylogenetically diverse reductive dehalogenase-homologous genes in deep subseafloor sedimentary metagenomes.</title>
        <authorList>
            <person name="Kawai M."/>
            <person name="Futagami T."/>
            <person name="Toyoda A."/>
            <person name="Takaki Y."/>
            <person name="Nishi S."/>
            <person name="Hori S."/>
            <person name="Arai W."/>
            <person name="Tsubouchi T."/>
            <person name="Morono Y."/>
            <person name="Uchiyama I."/>
            <person name="Ito T."/>
            <person name="Fujiyama A."/>
            <person name="Inagaki F."/>
            <person name="Takami H."/>
        </authorList>
    </citation>
    <scope>NUCLEOTIDE SEQUENCE</scope>
    <source>
        <strain evidence="1">Expedition CK06-06</strain>
    </source>
</reference>
<dbReference type="Gene3D" id="2.60.40.4130">
    <property type="match status" value="1"/>
</dbReference>